<dbReference type="HOGENOM" id="CLU_850202_0_0_1"/>
<proteinExistence type="predicted"/>
<evidence type="ECO:0000313" key="2">
    <source>
        <dbReference type="Proteomes" id="UP000053647"/>
    </source>
</evidence>
<dbReference type="EMBL" id="KN820253">
    <property type="protein sequence ID" value="KIJ06593.1"/>
    <property type="molecule type" value="Genomic_DNA"/>
</dbReference>
<evidence type="ECO:0000313" key="1">
    <source>
        <dbReference type="EMBL" id="KIJ06593.1"/>
    </source>
</evidence>
<dbReference type="OrthoDB" id="7691805at2759"/>
<protein>
    <recommendedName>
        <fullName evidence="3">CCHC-type domain-containing protein</fullName>
    </recommendedName>
</protein>
<dbReference type="AlphaFoldDB" id="A0A0C9T5M0"/>
<evidence type="ECO:0008006" key="3">
    <source>
        <dbReference type="Google" id="ProtNLM"/>
    </source>
</evidence>
<sequence length="327" mass="35907">MIQVQSNGSVASIWNAICAIYKLKSDMVHIDTRARLQNLKCGKKDNVKAHISLMLVLCKELAGMDAPLDGHDFTAMILTSIPESFHSFLRTTTTTICEASATVTSEKIISLVFEEADHRNLRKSGAADDIALNSSTKECRRTWRSRCFNCECVGHMKDNCWQKGGGKEGQGLHQKKKAKSVNTAMLSPDTDYVFLTSTLTKVTNTLAVPPERCGAIINSAFTLISTSHIVKAEMSVIMTKGWCEIWLPKPKKLIVKIPEVDGLYQITSTEHAAAAAPGKPNTKMSLSHLHQCMGHMSFAATRSMVVKGMVEGIEIILSPTMTFARFA</sequence>
<organism evidence="1 2">
    <name type="scientific">Paxillus involutus ATCC 200175</name>
    <dbReference type="NCBI Taxonomy" id="664439"/>
    <lineage>
        <taxon>Eukaryota</taxon>
        <taxon>Fungi</taxon>
        <taxon>Dikarya</taxon>
        <taxon>Basidiomycota</taxon>
        <taxon>Agaricomycotina</taxon>
        <taxon>Agaricomycetes</taxon>
        <taxon>Agaricomycetidae</taxon>
        <taxon>Boletales</taxon>
        <taxon>Paxilineae</taxon>
        <taxon>Paxillaceae</taxon>
        <taxon>Paxillus</taxon>
    </lineage>
</organism>
<accession>A0A0C9T5M0</accession>
<dbReference type="Proteomes" id="UP000053647">
    <property type="component" value="Unassembled WGS sequence"/>
</dbReference>
<reference evidence="1 2" key="1">
    <citation type="submission" date="2014-06" db="EMBL/GenBank/DDBJ databases">
        <authorList>
            <consortium name="DOE Joint Genome Institute"/>
            <person name="Kuo A."/>
            <person name="Kohler A."/>
            <person name="Nagy L.G."/>
            <person name="Floudas D."/>
            <person name="Copeland A."/>
            <person name="Barry K.W."/>
            <person name="Cichocki N."/>
            <person name="Veneault-Fourrey C."/>
            <person name="LaButti K."/>
            <person name="Lindquist E.A."/>
            <person name="Lipzen A."/>
            <person name="Lundell T."/>
            <person name="Morin E."/>
            <person name="Murat C."/>
            <person name="Sun H."/>
            <person name="Tunlid A."/>
            <person name="Henrissat B."/>
            <person name="Grigoriev I.V."/>
            <person name="Hibbett D.S."/>
            <person name="Martin F."/>
            <person name="Nordberg H.P."/>
            <person name="Cantor M.N."/>
            <person name="Hua S.X."/>
        </authorList>
    </citation>
    <scope>NUCLEOTIDE SEQUENCE [LARGE SCALE GENOMIC DNA]</scope>
    <source>
        <strain evidence="1 2">ATCC 200175</strain>
    </source>
</reference>
<name>A0A0C9T5M0_PAXIN</name>
<keyword evidence="2" id="KW-1185">Reference proteome</keyword>
<gene>
    <name evidence="1" type="ORF">PAXINDRAFT_158682</name>
</gene>
<reference evidence="2" key="2">
    <citation type="submission" date="2015-01" db="EMBL/GenBank/DDBJ databases">
        <title>Evolutionary Origins and Diversification of the Mycorrhizal Mutualists.</title>
        <authorList>
            <consortium name="DOE Joint Genome Institute"/>
            <consortium name="Mycorrhizal Genomics Consortium"/>
            <person name="Kohler A."/>
            <person name="Kuo A."/>
            <person name="Nagy L.G."/>
            <person name="Floudas D."/>
            <person name="Copeland A."/>
            <person name="Barry K.W."/>
            <person name="Cichocki N."/>
            <person name="Veneault-Fourrey C."/>
            <person name="LaButti K."/>
            <person name="Lindquist E.A."/>
            <person name="Lipzen A."/>
            <person name="Lundell T."/>
            <person name="Morin E."/>
            <person name="Murat C."/>
            <person name="Riley R."/>
            <person name="Ohm R."/>
            <person name="Sun H."/>
            <person name="Tunlid A."/>
            <person name="Henrissat B."/>
            <person name="Grigoriev I.V."/>
            <person name="Hibbett D.S."/>
            <person name="Martin F."/>
        </authorList>
    </citation>
    <scope>NUCLEOTIDE SEQUENCE [LARGE SCALE GENOMIC DNA]</scope>
    <source>
        <strain evidence="2">ATCC 200175</strain>
    </source>
</reference>
<dbReference type="Pfam" id="PF14223">
    <property type="entry name" value="Retrotran_gag_2"/>
    <property type="match status" value="1"/>
</dbReference>